<dbReference type="InterPro" id="IPR011009">
    <property type="entry name" value="Kinase-like_dom_sf"/>
</dbReference>
<dbReference type="PANTHER" id="PTHR24351">
    <property type="entry name" value="RIBOSOMAL PROTEIN S6 KINASE"/>
    <property type="match status" value="1"/>
</dbReference>
<dbReference type="GO" id="GO:0005524">
    <property type="term" value="F:ATP binding"/>
    <property type="evidence" value="ECO:0007669"/>
    <property type="project" value="UniProtKB-KW"/>
</dbReference>
<evidence type="ECO:0000256" key="2">
    <source>
        <dbReference type="ARBA" id="ARBA00022553"/>
    </source>
</evidence>
<keyword evidence="3" id="KW-0808">Transferase</keyword>
<feature type="region of interest" description="Disordered" evidence="7">
    <location>
        <begin position="1"/>
        <end position="144"/>
    </location>
</feature>
<dbReference type="PROSITE" id="PS51285">
    <property type="entry name" value="AGC_KINASE_CTER"/>
    <property type="match status" value="1"/>
</dbReference>
<dbReference type="Gene3D" id="1.10.510.10">
    <property type="entry name" value="Transferase(Phosphotransferase) domain 1"/>
    <property type="match status" value="1"/>
</dbReference>
<dbReference type="SMART" id="SM00133">
    <property type="entry name" value="S_TK_X"/>
    <property type="match status" value="1"/>
</dbReference>
<dbReference type="SUPFAM" id="SSF56112">
    <property type="entry name" value="Protein kinase-like (PK-like)"/>
    <property type="match status" value="1"/>
</dbReference>
<keyword evidence="4" id="KW-0547">Nucleotide-binding</keyword>
<dbReference type="InterPro" id="IPR000719">
    <property type="entry name" value="Prot_kinase_dom"/>
</dbReference>
<dbReference type="InterPro" id="IPR045270">
    <property type="entry name" value="STKc_AGC"/>
</dbReference>
<dbReference type="AlphaFoldDB" id="A0A6G1G4L8"/>
<dbReference type="InterPro" id="IPR000961">
    <property type="entry name" value="AGC-kinase_C"/>
</dbReference>
<sequence length="613" mass="67887">MAPSAAAQCPKRSSDEDSNTSNLSRSSTWSRSSMTSPESDSFRPSHFDPTSLVDGIPHTPPMRIPSQSPGRIAQRRNQEDIPLPEKRLDFNQVQENASKKKKKKRGMKPGAPATTTVRGFYTPVTSGGEESESSVANTPRVGPTLTDLPSITSSPGLRPTSAAGQVSALQLQLAALNSRTDSRASTLRTVNNSGYGTPRSDSDRGSDGEKYAAKTRTCDVEVPLEQDFVSAQVSLGANAIGTESQLSNGREKMTEDDFTALKYLGKGAYGTVSLVKHKESGRLYAQKQLRKASLLVYKQRAENAKTERNVLESINRHPFIVKLFYAFQDQEKLYLILQYAPGGELFQHLREERMLPETTVSFYMAEMILALHYLHSEVGVVYRDLKPENCLLDADGHLLLTDFGLCKERINDGERCSTMAGTVPYMAPEMIDGRSYGFSVDWWALGAIGYDLLTGSYPFKGNNDKALRTNIVKAKLNLPYYLSPDAKDLLTRLMRKEPNKRLGAHMPKDLDTLKKHRFFRAIDWRKLARREAEPPIQPLITDPELAENFAREFTEVPVEGPGGGMRAGIDEMYFRENGGDGVGLGVDVDMEDPFGGFSFTASESLLETGEFFC</sequence>
<evidence type="ECO:0000313" key="12">
    <source>
        <dbReference type="RefSeq" id="XP_033534410.1"/>
    </source>
</evidence>
<feature type="compositionally biased region" description="Basic and acidic residues" evidence="7">
    <location>
        <begin position="200"/>
        <end position="210"/>
    </location>
</feature>
<organism evidence="10">
    <name type="scientific">Eremomyces bilateralis CBS 781.70</name>
    <dbReference type="NCBI Taxonomy" id="1392243"/>
    <lineage>
        <taxon>Eukaryota</taxon>
        <taxon>Fungi</taxon>
        <taxon>Dikarya</taxon>
        <taxon>Ascomycota</taxon>
        <taxon>Pezizomycotina</taxon>
        <taxon>Dothideomycetes</taxon>
        <taxon>Dothideomycetes incertae sedis</taxon>
        <taxon>Eremomycetales</taxon>
        <taxon>Eremomycetaceae</taxon>
        <taxon>Eremomyces</taxon>
    </lineage>
</organism>
<accession>A0A6G1G4L8</accession>
<keyword evidence="1" id="KW-0723">Serine/threonine-protein kinase</keyword>
<dbReference type="FunFam" id="1.10.510.10:FF:000048">
    <property type="entry name" value="Protein kinase C"/>
    <property type="match status" value="1"/>
</dbReference>
<evidence type="ECO:0000259" key="9">
    <source>
        <dbReference type="PROSITE" id="PS51285"/>
    </source>
</evidence>
<evidence type="ECO:0000259" key="8">
    <source>
        <dbReference type="PROSITE" id="PS50011"/>
    </source>
</evidence>
<evidence type="ECO:0000256" key="7">
    <source>
        <dbReference type="SAM" id="MobiDB-lite"/>
    </source>
</evidence>
<feature type="region of interest" description="Disordered" evidence="7">
    <location>
        <begin position="177"/>
        <end position="210"/>
    </location>
</feature>
<keyword evidence="2" id="KW-0597">Phosphoprotein</keyword>
<protein>
    <submittedName>
        <fullName evidence="10 12">Kinase-like protein</fullName>
    </submittedName>
</protein>
<dbReference type="GO" id="GO:0004674">
    <property type="term" value="F:protein serine/threonine kinase activity"/>
    <property type="evidence" value="ECO:0007669"/>
    <property type="project" value="UniProtKB-KW"/>
</dbReference>
<evidence type="ECO:0000256" key="5">
    <source>
        <dbReference type="ARBA" id="ARBA00022777"/>
    </source>
</evidence>
<keyword evidence="6" id="KW-0067">ATP-binding</keyword>
<evidence type="ECO:0000313" key="11">
    <source>
        <dbReference type="Proteomes" id="UP000504638"/>
    </source>
</evidence>
<proteinExistence type="predicted"/>
<evidence type="ECO:0000256" key="3">
    <source>
        <dbReference type="ARBA" id="ARBA00022679"/>
    </source>
</evidence>
<dbReference type="PROSITE" id="PS00108">
    <property type="entry name" value="PROTEIN_KINASE_ST"/>
    <property type="match status" value="1"/>
</dbReference>
<gene>
    <name evidence="10 12" type="ORF">P152DRAFT_325836</name>
</gene>
<reference evidence="12" key="3">
    <citation type="submission" date="2025-04" db="UniProtKB">
        <authorList>
            <consortium name="RefSeq"/>
        </authorList>
    </citation>
    <scope>IDENTIFICATION</scope>
    <source>
        <strain evidence="12">CBS 781.70</strain>
    </source>
</reference>
<evidence type="ECO:0000313" key="10">
    <source>
        <dbReference type="EMBL" id="KAF1812779.1"/>
    </source>
</evidence>
<dbReference type="Pfam" id="PF00069">
    <property type="entry name" value="Pkinase"/>
    <property type="match status" value="1"/>
</dbReference>
<feature type="compositionally biased region" description="Polar residues" evidence="7">
    <location>
        <begin position="183"/>
        <end position="195"/>
    </location>
</feature>
<keyword evidence="5 10" id="KW-0418">Kinase</keyword>
<evidence type="ECO:0000256" key="1">
    <source>
        <dbReference type="ARBA" id="ARBA00022527"/>
    </source>
</evidence>
<keyword evidence="11" id="KW-1185">Reference proteome</keyword>
<feature type="domain" description="Protein kinase" evidence="8">
    <location>
        <begin position="258"/>
        <end position="519"/>
    </location>
</feature>
<dbReference type="PROSITE" id="PS50011">
    <property type="entry name" value="PROTEIN_KINASE_DOM"/>
    <property type="match status" value="1"/>
</dbReference>
<reference evidence="12" key="2">
    <citation type="submission" date="2020-04" db="EMBL/GenBank/DDBJ databases">
        <authorList>
            <consortium name="NCBI Genome Project"/>
        </authorList>
    </citation>
    <scope>NUCLEOTIDE SEQUENCE</scope>
    <source>
        <strain evidence="12">CBS 781.70</strain>
    </source>
</reference>
<reference evidence="10 12" key="1">
    <citation type="submission" date="2020-01" db="EMBL/GenBank/DDBJ databases">
        <authorList>
            <consortium name="DOE Joint Genome Institute"/>
            <person name="Haridas S."/>
            <person name="Albert R."/>
            <person name="Binder M."/>
            <person name="Bloem J."/>
            <person name="Labutti K."/>
            <person name="Salamov A."/>
            <person name="Andreopoulos B."/>
            <person name="Baker S.E."/>
            <person name="Barry K."/>
            <person name="Bills G."/>
            <person name="Bluhm B.H."/>
            <person name="Cannon C."/>
            <person name="Castanera R."/>
            <person name="Culley D.E."/>
            <person name="Daum C."/>
            <person name="Ezra D."/>
            <person name="Gonzalez J.B."/>
            <person name="Henrissat B."/>
            <person name="Kuo A."/>
            <person name="Liang C."/>
            <person name="Lipzen A."/>
            <person name="Lutzoni F."/>
            <person name="Magnuson J."/>
            <person name="Mondo S."/>
            <person name="Nolan M."/>
            <person name="Ohm R."/>
            <person name="Pangilinan J."/>
            <person name="Park H.-J."/>
            <person name="Ramirez L."/>
            <person name="Alfaro M."/>
            <person name="Sun H."/>
            <person name="Tritt A."/>
            <person name="Yoshinaga Y."/>
            <person name="Zwiers L.-H."/>
            <person name="Turgeon B.G."/>
            <person name="Goodwin S.B."/>
            <person name="Spatafora J.W."/>
            <person name="Crous P.W."/>
            <person name="Grigoriev I.V."/>
        </authorList>
    </citation>
    <scope>NUCLEOTIDE SEQUENCE</scope>
    <source>
        <strain evidence="10 12">CBS 781.70</strain>
    </source>
</reference>
<dbReference type="Gene3D" id="3.30.200.20">
    <property type="entry name" value="Phosphorylase Kinase, domain 1"/>
    <property type="match status" value="1"/>
</dbReference>
<name>A0A6G1G4L8_9PEZI</name>
<dbReference type="FunFam" id="3.30.200.20:FF:000042">
    <property type="entry name" value="Aurora kinase A"/>
    <property type="match status" value="1"/>
</dbReference>
<dbReference type="RefSeq" id="XP_033534410.1">
    <property type="nucleotide sequence ID" value="XM_033675240.1"/>
</dbReference>
<dbReference type="CDD" id="cd05123">
    <property type="entry name" value="STKc_AGC"/>
    <property type="match status" value="1"/>
</dbReference>
<feature type="compositionally biased region" description="Low complexity" evidence="7">
    <location>
        <begin position="19"/>
        <end position="39"/>
    </location>
</feature>
<dbReference type="OrthoDB" id="63267at2759"/>
<dbReference type="GeneID" id="54415810"/>
<dbReference type="Proteomes" id="UP000504638">
    <property type="component" value="Unplaced"/>
</dbReference>
<evidence type="ECO:0000256" key="6">
    <source>
        <dbReference type="ARBA" id="ARBA00022840"/>
    </source>
</evidence>
<dbReference type="SMART" id="SM00220">
    <property type="entry name" value="S_TKc"/>
    <property type="match status" value="1"/>
</dbReference>
<dbReference type="InterPro" id="IPR008271">
    <property type="entry name" value="Ser/Thr_kinase_AS"/>
</dbReference>
<feature type="domain" description="AGC-kinase C-terminal" evidence="9">
    <location>
        <begin position="520"/>
        <end position="609"/>
    </location>
</feature>
<feature type="compositionally biased region" description="Basic and acidic residues" evidence="7">
    <location>
        <begin position="76"/>
        <end position="89"/>
    </location>
</feature>
<evidence type="ECO:0000256" key="4">
    <source>
        <dbReference type="ARBA" id="ARBA00022741"/>
    </source>
</evidence>
<dbReference type="EMBL" id="ML975156">
    <property type="protein sequence ID" value="KAF1812779.1"/>
    <property type="molecule type" value="Genomic_DNA"/>
</dbReference>